<dbReference type="InterPro" id="IPR036612">
    <property type="entry name" value="KH_dom_type_1_sf"/>
</dbReference>
<dbReference type="InterPro" id="IPR004088">
    <property type="entry name" value="KH_dom_type_1"/>
</dbReference>
<dbReference type="RefSeq" id="WP_007475720.1">
    <property type="nucleotide sequence ID" value="NZ_ABCJ01000017.1"/>
</dbReference>
<dbReference type="Gene3D" id="3.30.1370.10">
    <property type="entry name" value="K Homology domain, type 1"/>
    <property type="match status" value="1"/>
</dbReference>
<dbReference type="EMBL" id="ABCJ01000017">
    <property type="protein sequence ID" value="EDM22906.1"/>
    <property type="molecule type" value="Genomic_DNA"/>
</dbReference>
<evidence type="ECO:0000313" key="4">
    <source>
        <dbReference type="EMBL" id="EDM22906.1"/>
    </source>
</evidence>
<dbReference type="InterPro" id="IPR004087">
    <property type="entry name" value="KH_dom"/>
</dbReference>
<evidence type="ECO:0000259" key="3">
    <source>
        <dbReference type="SMART" id="SM00322"/>
    </source>
</evidence>
<dbReference type="SUPFAM" id="SSF54814">
    <property type="entry name" value="Prokaryotic type KH domain (KH-domain type II)"/>
    <property type="match status" value="1"/>
</dbReference>
<gene>
    <name evidence="4" type="ORF">CMTB2_05442</name>
</gene>
<dbReference type="Pfam" id="PF00013">
    <property type="entry name" value="KH_1"/>
    <property type="match status" value="1"/>
</dbReference>
<reference evidence="4 5" key="1">
    <citation type="journal article" date="2011" name="Stand. Genomic Sci.">
        <title>Draft genome sequence of Caminibacter mediatlanticus strain TB-2, an epsilonproteobacterium isolated from a deep-sea hydrothermal vent.</title>
        <authorList>
            <person name="Giovannelli D."/>
            <person name="Ferriera S."/>
            <person name="Johnson J."/>
            <person name="Kravitz S."/>
            <person name="Perez-Rodriguez I."/>
            <person name="Ricci J."/>
            <person name="O'Brien C."/>
            <person name="Voordeckers J.W."/>
            <person name="Bini E."/>
            <person name="Vetriani C."/>
        </authorList>
    </citation>
    <scope>NUCLEOTIDE SEQUENCE [LARGE SCALE GENOMIC DNA]</scope>
    <source>
        <strain evidence="4 5">TB-2</strain>
    </source>
</reference>
<proteinExistence type="predicted"/>
<dbReference type="SMART" id="SM00322">
    <property type="entry name" value="KH"/>
    <property type="match status" value="1"/>
</dbReference>
<dbReference type="CDD" id="cd00105">
    <property type="entry name" value="KH-I"/>
    <property type="match status" value="1"/>
</dbReference>
<dbReference type="PROSITE" id="PS50084">
    <property type="entry name" value="KH_TYPE_1"/>
    <property type="match status" value="1"/>
</dbReference>
<feature type="domain" description="K Homology" evidence="3">
    <location>
        <begin position="320"/>
        <end position="378"/>
    </location>
</feature>
<sequence length="387" mass="45598">MIEGKHFNNVICISKIKGKNFLRNNNNPIVNLYYKTSAACVKLGVGKMYDDHCATSLFLDKIAYQNILTPFKSEGVEILSDIDREIFSNNITFNIFVEGSYEGSFKADKQDLEDLFVEKKQLWSEHGMVGWITCIPEFSSYEFTKSPQIFTKNLKTIWDIPENLKFFEEGDFEAGIEPTDYLELGYKKKKFAFIDDEKLRQRVKEKEEKVLKAKEYEDWMDELKNSPLASKKVKEKIDELYYLKNKDFIDKQMQEHIDKIKSISLYKIGKSNRPLKKASWTNKYSPLWEEYKKTVESYEKIYDNLMIVDSAAGEFLADKRDKVWNVEVPDNLKGLFIGKGGKNIKKLAEEYNVKINVLDYKEKKENKRIFEQKEENFYQTIRPKIKR</sequence>
<dbReference type="Proteomes" id="UP000003288">
    <property type="component" value="Unassembled WGS sequence"/>
</dbReference>
<protein>
    <recommendedName>
        <fullName evidence="3">K Homology domain-containing protein</fullName>
    </recommendedName>
</protein>
<dbReference type="GO" id="GO:0003723">
    <property type="term" value="F:RNA binding"/>
    <property type="evidence" value="ECO:0007669"/>
    <property type="project" value="UniProtKB-UniRule"/>
</dbReference>
<dbReference type="AlphaFoldDB" id="A0AAI9AFY5"/>
<name>A0AAI9AFY5_9BACT</name>
<accession>A0AAI9AFY5</accession>
<evidence type="ECO:0000256" key="1">
    <source>
        <dbReference type="ARBA" id="ARBA00022884"/>
    </source>
</evidence>
<dbReference type="InterPro" id="IPR009019">
    <property type="entry name" value="KH_sf_prok-type"/>
</dbReference>
<keyword evidence="1 2" id="KW-0694">RNA-binding</keyword>
<evidence type="ECO:0000313" key="5">
    <source>
        <dbReference type="Proteomes" id="UP000003288"/>
    </source>
</evidence>
<organism evidence="4 5">
    <name type="scientific">Caminibacter mediatlanticus TB-2</name>
    <dbReference type="NCBI Taxonomy" id="391592"/>
    <lineage>
        <taxon>Bacteria</taxon>
        <taxon>Pseudomonadati</taxon>
        <taxon>Campylobacterota</taxon>
        <taxon>Epsilonproteobacteria</taxon>
        <taxon>Nautiliales</taxon>
        <taxon>Nautiliaceae</taxon>
        <taxon>Caminibacter</taxon>
    </lineage>
</organism>
<evidence type="ECO:0000256" key="2">
    <source>
        <dbReference type="PROSITE-ProRule" id="PRU00117"/>
    </source>
</evidence>
<comment type="caution">
    <text evidence="4">The sequence shown here is derived from an EMBL/GenBank/DDBJ whole genome shotgun (WGS) entry which is preliminary data.</text>
</comment>